<reference evidence="2" key="2">
    <citation type="journal article" date="2024" name="Plant">
        <title>Genomic evolution and insights into agronomic trait innovations of Sesamum species.</title>
        <authorList>
            <person name="Miao H."/>
            <person name="Wang L."/>
            <person name="Qu L."/>
            <person name="Liu H."/>
            <person name="Sun Y."/>
            <person name="Le M."/>
            <person name="Wang Q."/>
            <person name="Wei S."/>
            <person name="Zheng Y."/>
            <person name="Lin W."/>
            <person name="Duan Y."/>
            <person name="Cao H."/>
            <person name="Xiong S."/>
            <person name="Wang X."/>
            <person name="Wei L."/>
            <person name="Li C."/>
            <person name="Ma Q."/>
            <person name="Ju M."/>
            <person name="Zhao R."/>
            <person name="Li G."/>
            <person name="Mu C."/>
            <person name="Tian Q."/>
            <person name="Mei H."/>
            <person name="Zhang T."/>
            <person name="Gao T."/>
            <person name="Zhang H."/>
        </authorList>
    </citation>
    <scope>NUCLEOTIDE SEQUENCE</scope>
    <source>
        <strain evidence="2">KEN1</strain>
    </source>
</reference>
<dbReference type="InterPro" id="IPR021109">
    <property type="entry name" value="Peptidase_aspartic_dom_sf"/>
</dbReference>
<evidence type="ECO:0000313" key="2">
    <source>
        <dbReference type="EMBL" id="KAL0443843.1"/>
    </source>
</evidence>
<accession>A0AAW2WQQ6</accession>
<dbReference type="Gene3D" id="2.40.70.10">
    <property type="entry name" value="Acid Proteases"/>
    <property type="match status" value="1"/>
</dbReference>
<dbReference type="CDD" id="cd00303">
    <property type="entry name" value="retropepsin_like"/>
    <property type="match status" value="1"/>
</dbReference>
<feature type="region of interest" description="Disordered" evidence="1">
    <location>
        <begin position="126"/>
        <end position="145"/>
    </location>
</feature>
<organism evidence="2">
    <name type="scientific">Sesamum latifolium</name>
    <dbReference type="NCBI Taxonomy" id="2727402"/>
    <lineage>
        <taxon>Eukaryota</taxon>
        <taxon>Viridiplantae</taxon>
        <taxon>Streptophyta</taxon>
        <taxon>Embryophyta</taxon>
        <taxon>Tracheophyta</taxon>
        <taxon>Spermatophyta</taxon>
        <taxon>Magnoliopsida</taxon>
        <taxon>eudicotyledons</taxon>
        <taxon>Gunneridae</taxon>
        <taxon>Pentapetalae</taxon>
        <taxon>asterids</taxon>
        <taxon>lamiids</taxon>
        <taxon>Lamiales</taxon>
        <taxon>Pedaliaceae</taxon>
        <taxon>Sesamum</taxon>
    </lineage>
</organism>
<gene>
    <name evidence="2" type="ORF">Slati_2107000</name>
</gene>
<dbReference type="SUPFAM" id="SSF50630">
    <property type="entry name" value="Acid proteases"/>
    <property type="match status" value="1"/>
</dbReference>
<comment type="caution">
    <text evidence="2">The sequence shown here is derived from an EMBL/GenBank/DDBJ whole genome shotgun (WGS) entry which is preliminary data.</text>
</comment>
<evidence type="ECO:0008006" key="3">
    <source>
        <dbReference type="Google" id="ProtNLM"/>
    </source>
</evidence>
<reference evidence="2" key="1">
    <citation type="submission" date="2020-06" db="EMBL/GenBank/DDBJ databases">
        <authorList>
            <person name="Li T."/>
            <person name="Hu X."/>
            <person name="Zhang T."/>
            <person name="Song X."/>
            <person name="Zhang H."/>
            <person name="Dai N."/>
            <person name="Sheng W."/>
            <person name="Hou X."/>
            <person name="Wei L."/>
        </authorList>
    </citation>
    <scope>NUCLEOTIDE SEQUENCE</scope>
    <source>
        <strain evidence="2">KEN1</strain>
        <tissue evidence="2">Leaf</tissue>
    </source>
</reference>
<feature type="compositionally biased region" description="Pro residues" evidence="1">
    <location>
        <begin position="135"/>
        <end position="145"/>
    </location>
</feature>
<sequence length="323" mass="36608">MPPKPTQAMEEAILSILERLAELHASLDQHIQLSNQRHESRGKKYFSYHQVPPPQRFAVILFYIQGETLSWFKWLYTNQQLSSWDAFLRALELRFGPSSFDNHQAALFKLRQRGYRRKARQFLLLTAEDPDPPDPPDPPLETPVEPPLLPLSPLGSAPDSFPIVCIFSRPLPLFRHQVARTLCLLRRIREHDVTILIDSGSSHNIVQPRVADYLGLPVSPVSSFPHSCGQWGHVALLGVCSNVPLQLQSHPFSVSLYVLRFLESILSWASSGWPHLDRSSLITPFRPCNFIIRDDSSASLVSILHPHSLHLLPNCVVWSPPTP</sequence>
<evidence type="ECO:0000256" key="1">
    <source>
        <dbReference type="SAM" id="MobiDB-lite"/>
    </source>
</evidence>
<protein>
    <recommendedName>
        <fullName evidence="3">Retrotransposon gag domain-containing protein</fullName>
    </recommendedName>
</protein>
<name>A0AAW2WQQ6_9LAMI</name>
<dbReference type="EMBL" id="JACGWN010000007">
    <property type="protein sequence ID" value="KAL0443843.1"/>
    <property type="molecule type" value="Genomic_DNA"/>
</dbReference>
<proteinExistence type="predicted"/>
<dbReference type="AlphaFoldDB" id="A0AAW2WQQ6"/>